<dbReference type="Proteomes" id="UP001152798">
    <property type="component" value="Chromosome 7"/>
</dbReference>
<evidence type="ECO:0000313" key="3">
    <source>
        <dbReference type="Proteomes" id="UP001152798"/>
    </source>
</evidence>
<evidence type="ECO:0000256" key="1">
    <source>
        <dbReference type="SAM" id="SignalP"/>
    </source>
</evidence>
<feature type="chain" id="PRO_5040187987" description="Neuropeptide" evidence="1">
    <location>
        <begin position="24"/>
        <end position="83"/>
    </location>
</feature>
<accession>A0A9P0HRF2</accession>
<dbReference type="EMBL" id="OV725083">
    <property type="protein sequence ID" value="CAH1407626.1"/>
    <property type="molecule type" value="Genomic_DNA"/>
</dbReference>
<keyword evidence="1" id="KW-0732">Signal</keyword>
<proteinExistence type="predicted"/>
<organism evidence="2 3">
    <name type="scientific">Nezara viridula</name>
    <name type="common">Southern green stink bug</name>
    <name type="synonym">Cimex viridulus</name>
    <dbReference type="NCBI Taxonomy" id="85310"/>
    <lineage>
        <taxon>Eukaryota</taxon>
        <taxon>Metazoa</taxon>
        <taxon>Ecdysozoa</taxon>
        <taxon>Arthropoda</taxon>
        <taxon>Hexapoda</taxon>
        <taxon>Insecta</taxon>
        <taxon>Pterygota</taxon>
        <taxon>Neoptera</taxon>
        <taxon>Paraneoptera</taxon>
        <taxon>Hemiptera</taxon>
        <taxon>Heteroptera</taxon>
        <taxon>Panheteroptera</taxon>
        <taxon>Pentatomomorpha</taxon>
        <taxon>Pentatomoidea</taxon>
        <taxon>Pentatomidae</taxon>
        <taxon>Pentatominae</taxon>
        <taxon>Nezara</taxon>
    </lineage>
</organism>
<feature type="signal peptide" evidence="1">
    <location>
        <begin position="1"/>
        <end position="23"/>
    </location>
</feature>
<keyword evidence="3" id="KW-1185">Reference proteome</keyword>
<gene>
    <name evidence="2" type="ORF">NEZAVI_LOCUS15305</name>
</gene>
<evidence type="ECO:0008006" key="4">
    <source>
        <dbReference type="Google" id="ProtNLM"/>
    </source>
</evidence>
<protein>
    <recommendedName>
        <fullName evidence="4">Neuropeptide</fullName>
    </recommendedName>
</protein>
<dbReference type="AlphaFoldDB" id="A0A9P0HRF2"/>
<name>A0A9P0HRF2_NEZVI</name>
<reference evidence="2" key="1">
    <citation type="submission" date="2022-01" db="EMBL/GenBank/DDBJ databases">
        <authorList>
            <person name="King R."/>
        </authorList>
    </citation>
    <scope>NUCLEOTIDE SEQUENCE</scope>
</reference>
<evidence type="ECO:0000313" key="2">
    <source>
        <dbReference type="EMBL" id="CAH1407626.1"/>
    </source>
</evidence>
<sequence>MTARPKRLFCLILQLFGSSMSAASCHLNRSASWVPSLRGVAVAAANRLTYSRQSHPATSLSLRFQFVEKIPKTTVSKDKKDQM</sequence>
<dbReference type="PROSITE" id="PS51257">
    <property type="entry name" value="PROKAR_LIPOPROTEIN"/>
    <property type="match status" value="1"/>
</dbReference>